<dbReference type="InterPro" id="IPR036390">
    <property type="entry name" value="WH_DNA-bd_sf"/>
</dbReference>
<name>A0A104JFE9_BURGA</name>
<organism evidence="2 4">
    <name type="scientific">Burkholderia gladioli</name>
    <name type="common">Pseudomonas marginata</name>
    <name type="synonym">Phytomonas marginata</name>
    <dbReference type="NCBI Taxonomy" id="28095"/>
    <lineage>
        <taxon>Bacteria</taxon>
        <taxon>Pseudomonadati</taxon>
        <taxon>Pseudomonadota</taxon>
        <taxon>Betaproteobacteria</taxon>
        <taxon>Burkholderiales</taxon>
        <taxon>Burkholderiaceae</taxon>
        <taxon>Burkholderia</taxon>
    </lineage>
</organism>
<dbReference type="AlphaFoldDB" id="A0A104JFE9"/>
<reference evidence="3" key="3">
    <citation type="submission" date="2022-09" db="EMBL/GenBank/DDBJ databases">
        <title>Genomic of Burkholderia gladioli.</title>
        <authorList>
            <person name="Wu H."/>
        </authorList>
    </citation>
    <scope>NUCLEOTIDE SEQUENCE</scope>
    <source>
        <strain evidence="3">ZN-S4</strain>
    </source>
</reference>
<proteinExistence type="predicted"/>
<evidence type="ECO:0000313" key="4">
    <source>
        <dbReference type="Proteomes" id="UP000220629"/>
    </source>
</evidence>
<protein>
    <submittedName>
        <fullName evidence="2 3">Transcriptional regulator</fullName>
    </submittedName>
</protein>
<reference evidence="2" key="2">
    <citation type="submission" date="2017-09" db="EMBL/GenBank/DDBJ databases">
        <title>FDA dAtabase for Regulatory Grade micrObial Sequences (FDA-ARGOS): Supporting development and validation of Infectious Disease Dx tests.</title>
        <authorList>
            <person name="Minogue T."/>
            <person name="Wolcott M."/>
            <person name="Wasieloski L."/>
            <person name="Aguilar W."/>
            <person name="Moore D."/>
            <person name="Tallon L.J."/>
            <person name="Sadzewicz L."/>
            <person name="Ott S."/>
            <person name="Zhao X."/>
            <person name="Nagaraj S."/>
            <person name="Vavikolanu K."/>
            <person name="Aluvathingal J."/>
            <person name="Nadendla S."/>
            <person name="Sichtig H."/>
        </authorList>
    </citation>
    <scope>NUCLEOTIDE SEQUENCE</scope>
    <source>
        <strain evidence="2">FDAARGOS_390</strain>
    </source>
</reference>
<sequence>MTIDAGHDEARGGEPPEGEGEDGLDPVIVAVLGCLRDALSETPGRAWSLAKLSKRSQVPMSTLRRTLTELDAAGITKTELNEEGIGHAVLTEEGIGLSEALFGGQG</sequence>
<dbReference type="SUPFAM" id="SSF46785">
    <property type="entry name" value="Winged helix' DNA-binding domain"/>
    <property type="match status" value="1"/>
</dbReference>
<reference evidence="4" key="1">
    <citation type="submission" date="2017-09" db="EMBL/GenBank/DDBJ databases">
        <title>FDA dAtabase for Regulatory Grade micrObial Sequences (FDA-ARGOS): Supporting development and validation of Infectious Disease Dx tests.</title>
        <authorList>
            <person name="Minogue T."/>
            <person name="Wolcott M."/>
            <person name="Wasieloski L."/>
            <person name="Aguilar W."/>
            <person name="Moore D."/>
            <person name="Tallon L."/>
            <person name="Sadzewicz L."/>
            <person name="Ott S."/>
            <person name="Zhao X."/>
            <person name="Nagaraj S."/>
            <person name="Vavikolanu K."/>
            <person name="Aluvathingal J."/>
            <person name="Nadendla S."/>
            <person name="Sichtig H."/>
        </authorList>
    </citation>
    <scope>NUCLEOTIDE SEQUENCE [LARGE SCALE GENOMIC DNA]</scope>
    <source>
        <strain evidence="4">FDAARGOS_390</strain>
    </source>
</reference>
<feature type="compositionally biased region" description="Basic and acidic residues" evidence="1">
    <location>
        <begin position="1"/>
        <end position="14"/>
    </location>
</feature>
<evidence type="ECO:0000256" key="1">
    <source>
        <dbReference type="SAM" id="MobiDB-lite"/>
    </source>
</evidence>
<accession>A0A104JFE9</accession>
<dbReference type="Gene3D" id="1.10.10.10">
    <property type="entry name" value="Winged helix-like DNA-binding domain superfamily/Winged helix DNA-binding domain"/>
    <property type="match status" value="1"/>
</dbReference>
<dbReference type="Proteomes" id="UP001059745">
    <property type="component" value="Chromosome 2"/>
</dbReference>
<dbReference type="InterPro" id="IPR036388">
    <property type="entry name" value="WH-like_DNA-bd_sf"/>
</dbReference>
<gene>
    <name evidence="2" type="ORF">CRM94_09115</name>
    <name evidence="3" type="ORF">NYZ96_31630</name>
</gene>
<dbReference type="RefSeq" id="WP_025102079.1">
    <property type="nucleotide sequence ID" value="NZ_CADEPO010000009.1"/>
</dbReference>
<feature type="region of interest" description="Disordered" evidence="1">
    <location>
        <begin position="1"/>
        <end position="25"/>
    </location>
</feature>
<evidence type="ECO:0000313" key="3">
    <source>
        <dbReference type="EMBL" id="UWX72959.1"/>
    </source>
</evidence>
<evidence type="ECO:0000313" key="2">
    <source>
        <dbReference type="EMBL" id="PEH42292.1"/>
    </source>
</evidence>
<dbReference type="EMBL" id="CP104215">
    <property type="protein sequence ID" value="UWX72959.1"/>
    <property type="molecule type" value="Genomic_DNA"/>
</dbReference>
<dbReference type="EMBL" id="PDDY01000001">
    <property type="protein sequence ID" value="PEH42292.1"/>
    <property type="molecule type" value="Genomic_DNA"/>
</dbReference>
<dbReference type="Proteomes" id="UP000220629">
    <property type="component" value="Unassembled WGS sequence"/>
</dbReference>